<keyword evidence="3" id="KW-1185">Reference proteome</keyword>
<sequence length="280" mass="30901">MAKLIDFKCKYAEYSGISKEKASEKGLSLPESYFHAEQIAKLAGSQAVLPFDPVLEAENLGAKIKFDDSSLGPRKEADIVTKIDQLKDLPELDVSSGRLAETLKAVKIINAEGGNATVEMHGPITIINGLSDMMKILMGWRKQPETMDAFFALIARGLVNYALAAREAGARVIYYTDSPGSLNILGPKYAKQVTENFTVQLLKALDERLDQDCVIHLCPKTSFLLAGCEKAKWKKLALEETMAYKDACEAACGKVRFLGQRCRKDDKIKVSVINYLELSE</sequence>
<dbReference type="OrthoDB" id="2135496at2"/>
<organism evidence="2 3">
    <name type="scientific">Emergencia timonensis</name>
    <dbReference type="NCBI Taxonomy" id="1776384"/>
    <lineage>
        <taxon>Bacteria</taxon>
        <taxon>Bacillati</taxon>
        <taxon>Bacillota</taxon>
        <taxon>Clostridia</taxon>
        <taxon>Peptostreptococcales</taxon>
        <taxon>Anaerovoracaceae</taxon>
        <taxon>Emergencia</taxon>
    </lineage>
</organism>
<dbReference type="Gene3D" id="3.20.20.210">
    <property type="match status" value="1"/>
</dbReference>
<dbReference type="InterPro" id="IPR052024">
    <property type="entry name" value="Methanogen_methyltrans"/>
</dbReference>
<evidence type="ECO:0000313" key="3">
    <source>
        <dbReference type="Proteomes" id="UP000284841"/>
    </source>
</evidence>
<dbReference type="GO" id="GO:0006779">
    <property type="term" value="P:porphyrin-containing compound biosynthetic process"/>
    <property type="evidence" value="ECO:0007669"/>
    <property type="project" value="InterPro"/>
</dbReference>
<protein>
    <recommendedName>
        <fullName evidence="1">Uroporphyrinogen decarboxylase (URO-D) domain-containing protein</fullName>
    </recommendedName>
</protein>
<dbReference type="AlphaFoldDB" id="A0A415DYA9"/>
<dbReference type="InterPro" id="IPR000257">
    <property type="entry name" value="Uroporphyrinogen_deCOase"/>
</dbReference>
<dbReference type="Pfam" id="PF01208">
    <property type="entry name" value="URO-D"/>
    <property type="match status" value="1"/>
</dbReference>
<dbReference type="PANTHER" id="PTHR47099">
    <property type="entry name" value="METHYLCOBAMIDE:COM METHYLTRANSFERASE MTBA"/>
    <property type="match status" value="1"/>
</dbReference>
<dbReference type="SUPFAM" id="SSF51726">
    <property type="entry name" value="UROD/MetE-like"/>
    <property type="match status" value="1"/>
</dbReference>
<evidence type="ECO:0000259" key="1">
    <source>
        <dbReference type="Pfam" id="PF01208"/>
    </source>
</evidence>
<name>A0A415DYA9_9FIRM</name>
<dbReference type="Proteomes" id="UP000284841">
    <property type="component" value="Unassembled WGS sequence"/>
</dbReference>
<dbReference type="InterPro" id="IPR038071">
    <property type="entry name" value="UROD/MetE-like_sf"/>
</dbReference>
<reference evidence="2 3" key="1">
    <citation type="submission" date="2018-08" db="EMBL/GenBank/DDBJ databases">
        <title>A genome reference for cultivated species of the human gut microbiota.</title>
        <authorList>
            <person name="Zou Y."/>
            <person name="Xue W."/>
            <person name="Luo G."/>
        </authorList>
    </citation>
    <scope>NUCLEOTIDE SEQUENCE [LARGE SCALE GENOMIC DNA]</scope>
    <source>
        <strain evidence="2 3">AM07-24</strain>
    </source>
</reference>
<proteinExistence type="predicted"/>
<dbReference type="RefSeq" id="WP_118336025.1">
    <property type="nucleotide sequence ID" value="NZ_AP025567.1"/>
</dbReference>
<accession>A0A415DYA9</accession>
<dbReference type="GO" id="GO:0004853">
    <property type="term" value="F:uroporphyrinogen decarboxylase activity"/>
    <property type="evidence" value="ECO:0007669"/>
    <property type="project" value="InterPro"/>
</dbReference>
<feature type="domain" description="Uroporphyrinogen decarboxylase (URO-D)" evidence="1">
    <location>
        <begin position="46"/>
        <end position="255"/>
    </location>
</feature>
<gene>
    <name evidence="2" type="ORF">DW099_13425</name>
</gene>
<dbReference type="PANTHER" id="PTHR47099:SF1">
    <property type="entry name" value="METHYLCOBAMIDE:COM METHYLTRANSFERASE MTBA"/>
    <property type="match status" value="1"/>
</dbReference>
<dbReference type="EMBL" id="QRMS01000004">
    <property type="protein sequence ID" value="RHJ85843.1"/>
    <property type="molecule type" value="Genomic_DNA"/>
</dbReference>
<evidence type="ECO:0000313" key="2">
    <source>
        <dbReference type="EMBL" id="RHJ85843.1"/>
    </source>
</evidence>
<comment type="caution">
    <text evidence="2">The sequence shown here is derived from an EMBL/GenBank/DDBJ whole genome shotgun (WGS) entry which is preliminary data.</text>
</comment>
<dbReference type="STRING" id="1776384.GCA_900086585_02073"/>